<feature type="domain" description="SAP" evidence="4">
    <location>
        <begin position="11"/>
        <end position="45"/>
    </location>
</feature>
<dbReference type="Proteomes" id="UP000050795">
    <property type="component" value="Unassembled WGS sequence"/>
</dbReference>
<evidence type="ECO:0000259" key="4">
    <source>
        <dbReference type="PROSITE" id="PS50800"/>
    </source>
</evidence>
<dbReference type="SMART" id="SM00513">
    <property type="entry name" value="SAP"/>
    <property type="match status" value="1"/>
</dbReference>
<reference evidence="5" key="1">
    <citation type="submission" date="2022-06" db="EMBL/GenBank/DDBJ databases">
        <authorList>
            <person name="Berger JAMES D."/>
            <person name="Berger JAMES D."/>
        </authorList>
    </citation>
    <scope>NUCLEOTIDE SEQUENCE [LARGE SCALE GENOMIC DNA]</scope>
</reference>
<feature type="compositionally biased region" description="Polar residues" evidence="3">
    <location>
        <begin position="70"/>
        <end position="87"/>
    </location>
</feature>
<dbReference type="PANTHER" id="PTHR46551:SF1">
    <property type="entry name" value="SAP DOMAIN-CONTAINING RIBONUCLEOPROTEIN"/>
    <property type="match status" value="1"/>
</dbReference>
<feature type="region of interest" description="Disordered" evidence="3">
    <location>
        <begin position="58"/>
        <end position="117"/>
    </location>
</feature>
<comment type="similarity">
    <text evidence="2">Belongs to the SAP domain-containing ribonucleoprotein family.</text>
</comment>
<evidence type="ECO:0000256" key="1">
    <source>
        <dbReference type="ARBA" id="ARBA00022553"/>
    </source>
</evidence>
<dbReference type="PANTHER" id="PTHR46551">
    <property type="entry name" value="SAP DOMAIN-CONTAINING RIBONUCLEOPROTEIN"/>
    <property type="match status" value="1"/>
</dbReference>
<dbReference type="Gene3D" id="1.10.720.30">
    <property type="entry name" value="SAP domain"/>
    <property type="match status" value="1"/>
</dbReference>
<dbReference type="PROSITE" id="PS50800">
    <property type="entry name" value="SAP"/>
    <property type="match status" value="1"/>
</dbReference>
<evidence type="ECO:0000256" key="2">
    <source>
        <dbReference type="ARBA" id="ARBA00046328"/>
    </source>
</evidence>
<evidence type="ECO:0000313" key="6">
    <source>
        <dbReference type="WBParaSite" id="TREG1_133310.1"/>
    </source>
</evidence>
<dbReference type="GO" id="GO:0005634">
    <property type="term" value="C:nucleus"/>
    <property type="evidence" value="ECO:0007669"/>
    <property type="project" value="TreeGrafter"/>
</dbReference>
<proteinExistence type="inferred from homology"/>
<accession>A0AA85J6D1</accession>
<dbReference type="InterPro" id="IPR052240">
    <property type="entry name" value="SAP_domain_ribonucleoprotein"/>
</dbReference>
<dbReference type="InterPro" id="IPR040746">
    <property type="entry name" value="THO1_MOS11_C"/>
</dbReference>
<name>A0AA85J6D1_TRIRE</name>
<protein>
    <recommendedName>
        <fullName evidence="4">SAP domain-containing protein</fullName>
    </recommendedName>
</protein>
<feature type="compositionally biased region" description="Acidic residues" evidence="3">
    <location>
        <begin position="58"/>
        <end position="69"/>
    </location>
</feature>
<dbReference type="WBParaSite" id="TREG1_133310.1">
    <property type="protein sequence ID" value="TREG1_133310.1"/>
    <property type="gene ID" value="TREG1_133310"/>
</dbReference>
<dbReference type="Pfam" id="PF02037">
    <property type="entry name" value="SAP"/>
    <property type="match status" value="1"/>
</dbReference>
<keyword evidence="5" id="KW-1185">Reference proteome</keyword>
<dbReference type="GO" id="GO:0016973">
    <property type="term" value="P:poly(A)+ mRNA export from nucleus"/>
    <property type="evidence" value="ECO:0007669"/>
    <property type="project" value="TreeGrafter"/>
</dbReference>
<dbReference type="AlphaFoldDB" id="A0AA85J6D1"/>
<organism evidence="5 6">
    <name type="scientific">Trichobilharzia regenti</name>
    <name type="common">Nasal bird schistosome</name>
    <dbReference type="NCBI Taxonomy" id="157069"/>
    <lineage>
        <taxon>Eukaryota</taxon>
        <taxon>Metazoa</taxon>
        <taxon>Spiralia</taxon>
        <taxon>Lophotrochozoa</taxon>
        <taxon>Platyhelminthes</taxon>
        <taxon>Trematoda</taxon>
        <taxon>Digenea</taxon>
        <taxon>Strigeidida</taxon>
        <taxon>Schistosomatoidea</taxon>
        <taxon>Schistosomatidae</taxon>
        <taxon>Trichobilharzia</taxon>
    </lineage>
</organism>
<evidence type="ECO:0000313" key="5">
    <source>
        <dbReference type="Proteomes" id="UP000050795"/>
    </source>
</evidence>
<dbReference type="Pfam" id="PF18592">
    <property type="entry name" value="Tho1_MOS11_C"/>
    <property type="match status" value="1"/>
</dbReference>
<reference evidence="6" key="2">
    <citation type="submission" date="2023-11" db="UniProtKB">
        <authorList>
            <consortium name="WormBaseParasite"/>
        </authorList>
    </citation>
    <scope>IDENTIFICATION</scope>
</reference>
<dbReference type="SUPFAM" id="SSF68906">
    <property type="entry name" value="SAP domain"/>
    <property type="match status" value="1"/>
</dbReference>
<evidence type="ECO:0000256" key="3">
    <source>
        <dbReference type="SAM" id="MobiDB-lite"/>
    </source>
</evidence>
<dbReference type="InterPro" id="IPR003034">
    <property type="entry name" value="SAP_dom"/>
</dbReference>
<dbReference type="InterPro" id="IPR036361">
    <property type="entry name" value="SAP_dom_sf"/>
</dbReference>
<sequence>MSEPLPGVEDLTKLKLSDLKKICKENKLPSTGTKTELISRLTEVQGNKFVILQPGDEAELLGDSNDGDSTDVSSITQTTTDLTSNKSPTDDLDFPMTSPTPPITAATNKISSKKRRASEDLNPEDILSVEKKVAIEPVSSATATVASIGVDHPTVEGKDATTAGLSDAERLALRAKRFGGSTSSNGTSILSDSKLIARAKRFGLPINTSSIGGGGDSLEVDELGKLKQRAERFGQTTNKTLEKLTELERKAKRLEKFGGVTTVSKKTPIDDELAKTIRAQKFGLAPSSASASTGSSLSEAERLAKRQMRFGLVDSKT</sequence>
<keyword evidence="1" id="KW-0597">Phosphoprotein</keyword>